<evidence type="ECO:0000313" key="4">
    <source>
        <dbReference type="EMBL" id="CAL4171817.1"/>
    </source>
</evidence>
<evidence type="ECO:0000313" key="5">
    <source>
        <dbReference type="Proteomes" id="UP001497623"/>
    </source>
</evidence>
<dbReference type="AlphaFoldDB" id="A0AAV2S812"/>
<evidence type="ECO:0000256" key="3">
    <source>
        <dbReference type="ARBA" id="ARBA00023150"/>
    </source>
</evidence>
<dbReference type="GO" id="GO:1990140">
    <property type="term" value="C:molybdopterin synthase complex"/>
    <property type="evidence" value="ECO:0007669"/>
    <property type="project" value="InterPro"/>
</dbReference>
<dbReference type="InterPro" id="IPR028888">
    <property type="entry name" value="MOCS2B_euk"/>
</dbReference>
<evidence type="ECO:0000256" key="1">
    <source>
        <dbReference type="ARBA" id="ARBA00022490"/>
    </source>
</evidence>
<dbReference type="InterPro" id="IPR003448">
    <property type="entry name" value="Mopterin_biosynth_MoaE"/>
</dbReference>
<dbReference type="GO" id="GO:0006777">
    <property type="term" value="P:Mo-molybdopterin cofactor biosynthetic process"/>
    <property type="evidence" value="ECO:0007669"/>
    <property type="project" value="UniProtKB-KW"/>
</dbReference>
<proteinExistence type="inferred from homology"/>
<accession>A0AAV2S812</accession>
<feature type="non-terminal residue" evidence="4">
    <location>
        <position position="145"/>
    </location>
</feature>
<evidence type="ECO:0008006" key="6">
    <source>
        <dbReference type="Google" id="ProtNLM"/>
    </source>
</evidence>
<keyword evidence="2" id="KW-0808">Transferase</keyword>
<evidence type="ECO:0000256" key="2">
    <source>
        <dbReference type="ARBA" id="ARBA00022679"/>
    </source>
</evidence>
<keyword evidence="5" id="KW-1185">Reference proteome</keyword>
<keyword evidence="3" id="KW-0501">Molybdenum cofactor biosynthesis</keyword>
<dbReference type="EMBL" id="CAXKWB010051841">
    <property type="protein sequence ID" value="CAL4171817.1"/>
    <property type="molecule type" value="Genomic_DNA"/>
</dbReference>
<dbReference type="FunFam" id="3.90.1170.40:FF:000002">
    <property type="entry name" value="Molybdopterin synthase catalytic subunit"/>
    <property type="match status" value="1"/>
</dbReference>
<sequence length="145" mass="16619">MDHIKLTNEPLCISTINELITSEDCGALSYFVGTTRNHFQGRHVLRLEYEAYNEMAEKEMMKLCKQARNNWSLKHVALHHRLGVVPVKEASVIVAASSEHRKESLEAVSFLIDGIKTSVPIWKKEIYDDGKGDWKENKECTWSKS</sequence>
<dbReference type="PANTHER" id="PTHR23404">
    <property type="entry name" value="MOLYBDOPTERIN SYNTHASE RELATED"/>
    <property type="match status" value="1"/>
</dbReference>
<dbReference type="GO" id="GO:0030366">
    <property type="term" value="F:molybdopterin synthase activity"/>
    <property type="evidence" value="ECO:0007669"/>
    <property type="project" value="InterPro"/>
</dbReference>
<dbReference type="Pfam" id="PF02391">
    <property type="entry name" value="MoaE"/>
    <property type="match status" value="1"/>
</dbReference>
<dbReference type="HAMAP" id="MF_03052">
    <property type="entry name" value="MOC2B"/>
    <property type="match status" value="1"/>
</dbReference>
<organism evidence="4 5">
    <name type="scientific">Meganyctiphanes norvegica</name>
    <name type="common">Northern krill</name>
    <name type="synonym">Thysanopoda norvegica</name>
    <dbReference type="NCBI Taxonomy" id="48144"/>
    <lineage>
        <taxon>Eukaryota</taxon>
        <taxon>Metazoa</taxon>
        <taxon>Ecdysozoa</taxon>
        <taxon>Arthropoda</taxon>
        <taxon>Crustacea</taxon>
        <taxon>Multicrustacea</taxon>
        <taxon>Malacostraca</taxon>
        <taxon>Eumalacostraca</taxon>
        <taxon>Eucarida</taxon>
        <taxon>Euphausiacea</taxon>
        <taxon>Euphausiidae</taxon>
        <taxon>Meganyctiphanes</taxon>
    </lineage>
</organism>
<dbReference type="Gene3D" id="3.90.1170.40">
    <property type="entry name" value="Molybdopterin biosynthesis MoaE subunit"/>
    <property type="match status" value="1"/>
</dbReference>
<name>A0AAV2S812_MEGNR</name>
<keyword evidence="1" id="KW-0963">Cytoplasm</keyword>
<comment type="caution">
    <text evidence="4">The sequence shown here is derived from an EMBL/GenBank/DDBJ whole genome shotgun (WGS) entry which is preliminary data.</text>
</comment>
<gene>
    <name evidence="4" type="ORF">MNOR_LOCUS34202</name>
</gene>
<dbReference type="InterPro" id="IPR036563">
    <property type="entry name" value="MoaE_sf"/>
</dbReference>
<dbReference type="SUPFAM" id="SSF54690">
    <property type="entry name" value="Molybdopterin synthase subunit MoaE"/>
    <property type="match status" value="1"/>
</dbReference>
<reference evidence="4 5" key="1">
    <citation type="submission" date="2024-05" db="EMBL/GenBank/DDBJ databases">
        <authorList>
            <person name="Wallberg A."/>
        </authorList>
    </citation>
    <scope>NUCLEOTIDE SEQUENCE [LARGE SCALE GENOMIC DNA]</scope>
</reference>
<protein>
    <recommendedName>
        <fullName evidence="6">Molybdenum cofactor synthesis protein 2B</fullName>
    </recommendedName>
</protein>
<dbReference type="CDD" id="cd00756">
    <property type="entry name" value="MoaE"/>
    <property type="match status" value="1"/>
</dbReference>
<dbReference type="Proteomes" id="UP001497623">
    <property type="component" value="Unassembled WGS sequence"/>
</dbReference>